<dbReference type="Gene3D" id="1.20.1280.50">
    <property type="match status" value="1"/>
</dbReference>
<evidence type="ECO:0000313" key="2">
    <source>
        <dbReference type="Proteomes" id="UP000297245"/>
    </source>
</evidence>
<dbReference type="OrthoDB" id="2894845at2759"/>
<name>A0A4S8KJ64_DENBC</name>
<reference evidence="1 2" key="1">
    <citation type="journal article" date="2019" name="Nat. Ecol. Evol.">
        <title>Megaphylogeny resolves global patterns of mushroom evolution.</title>
        <authorList>
            <person name="Varga T."/>
            <person name="Krizsan K."/>
            <person name="Foldi C."/>
            <person name="Dima B."/>
            <person name="Sanchez-Garcia M."/>
            <person name="Sanchez-Ramirez S."/>
            <person name="Szollosi G.J."/>
            <person name="Szarkandi J.G."/>
            <person name="Papp V."/>
            <person name="Albert L."/>
            <person name="Andreopoulos W."/>
            <person name="Angelini C."/>
            <person name="Antonin V."/>
            <person name="Barry K.W."/>
            <person name="Bougher N.L."/>
            <person name="Buchanan P."/>
            <person name="Buyck B."/>
            <person name="Bense V."/>
            <person name="Catcheside P."/>
            <person name="Chovatia M."/>
            <person name="Cooper J."/>
            <person name="Damon W."/>
            <person name="Desjardin D."/>
            <person name="Finy P."/>
            <person name="Geml J."/>
            <person name="Haridas S."/>
            <person name="Hughes K."/>
            <person name="Justo A."/>
            <person name="Karasinski D."/>
            <person name="Kautmanova I."/>
            <person name="Kiss B."/>
            <person name="Kocsube S."/>
            <person name="Kotiranta H."/>
            <person name="LaButti K.M."/>
            <person name="Lechner B.E."/>
            <person name="Liimatainen K."/>
            <person name="Lipzen A."/>
            <person name="Lukacs Z."/>
            <person name="Mihaltcheva S."/>
            <person name="Morgado L.N."/>
            <person name="Niskanen T."/>
            <person name="Noordeloos M.E."/>
            <person name="Ohm R.A."/>
            <person name="Ortiz-Santana B."/>
            <person name="Ovrebo C."/>
            <person name="Racz N."/>
            <person name="Riley R."/>
            <person name="Savchenko A."/>
            <person name="Shiryaev A."/>
            <person name="Soop K."/>
            <person name="Spirin V."/>
            <person name="Szebenyi C."/>
            <person name="Tomsovsky M."/>
            <person name="Tulloss R.E."/>
            <person name="Uehling J."/>
            <person name="Grigoriev I.V."/>
            <person name="Vagvolgyi C."/>
            <person name="Papp T."/>
            <person name="Martin F.M."/>
            <person name="Miettinen O."/>
            <person name="Hibbett D.S."/>
            <person name="Nagy L.G."/>
        </authorList>
    </citation>
    <scope>NUCLEOTIDE SEQUENCE [LARGE SCALE GENOMIC DNA]</scope>
    <source>
        <strain evidence="1 2">CBS 962.96</strain>
    </source>
</reference>
<dbReference type="EMBL" id="ML181988">
    <property type="protein sequence ID" value="THU75514.1"/>
    <property type="molecule type" value="Genomic_DNA"/>
</dbReference>
<dbReference type="AlphaFoldDB" id="A0A4S8KJ64"/>
<evidence type="ECO:0008006" key="3">
    <source>
        <dbReference type="Google" id="ProtNLM"/>
    </source>
</evidence>
<accession>A0A4S8KJ64</accession>
<keyword evidence="2" id="KW-1185">Reference proteome</keyword>
<evidence type="ECO:0000313" key="1">
    <source>
        <dbReference type="EMBL" id="THU75514.1"/>
    </source>
</evidence>
<organism evidence="1 2">
    <name type="scientific">Dendrothele bispora (strain CBS 962.96)</name>
    <dbReference type="NCBI Taxonomy" id="1314807"/>
    <lineage>
        <taxon>Eukaryota</taxon>
        <taxon>Fungi</taxon>
        <taxon>Dikarya</taxon>
        <taxon>Basidiomycota</taxon>
        <taxon>Agaricomycotina</taxon>
        <taxon>Agaricomycetes</taxon>
        <taxon>Agaricomycetidae</taxon>
        <taxon>Agaricales</taxon>
        <taxon>Agaricales incertae sedis</taxon>
        <taxon>Dendrothele</taxon>
    </lineage>
</organism>
<dbReference type="Proteomes" id="UP000297245">
    <property type="component" value="Unassembled WGS sequence"/>
</dbReference>
<gene>
    <name evidence="1" type="ORF">K435DRAFT_880672</name>
</gene>
<proteinExistence type="predicted"/>
<sequence length="126" mass="14633">MTTTADTTPATNLSDLPDELLHKIIWDLRDDFRFRFLQVETAQGRRCFGESNLVWDVASTSLVNHRFRRISLPILFKRIDFMFSLRGKVDIEPEASSLARALKCNKHLAHLIRFDALTSLMRAYCF</sequence>
<protein>
    <recommendedName>
        <fullName evidence="3">F-box domain-containing protein</fullName>
    </recommendedName>
</protein>